<evidence type="ECO:0000313" key="3">
    <source>
        <dbReference type="Proteomes" id="UP000012429"/>
    </source>
</evidence>
<dbReference type="STRING" id="363754.RHSP_23272"/>
<keyword evidence="3" id="KW-1185">Reference proteome</keyword>
<name>N6U1W9_9HYPH</name>
<organism evidence="2 3">
    <name type="scientific">Rhizobium freirei PRF 81</name>
    <dbReference type="NCBI Taxonomy" id="363754"/>
    <lineage>
        <taxon>Bacteria</taxon>
        <taxon>Pseudomonadati</taxon>
        <taxon>Pseudomonadota</taxon>
        <taxon>Alphaproteobacteria</taxon>
        <taxon>Hyphomicrobiales</taxon>
        <taxon>Rhizobiaceae</taxon>
        <taxon>Rhizobium/Agrobacterium group</taxon>
        <taxon>Rhizobium</taxon>
    </lineage>
</organism>
<protein>
    <submittedName>
        <fullName evidence="2">Uncharacterized protein</fullName>
    </submittedName>
</protein>
<accession>N6U1W9</accession>
<gene>
    <name evidence="2" type="ORF">RHSP_23272</name>
</gene>
<sequence>MALPRAAAQQRGSQFQPCLRGRALSLDHVRPDRQRGVHGADGVHQRHRASGRHGLRRLCGRAARRPLYGAHLRQGRSADVIADCRTLYRRFPQPGYAHPFWPSERHPRWPGDGCHRGESSGNRPAFGAVAYGCQFRRRYDRRFCPSYGVGGQRLHHCGHRLEGRCLVDRDLQLRRHDAFVPKPAEIPAAAGTALPGHHRCGQAVSRFGRVAAACPLRQRSTRLFHDAADFPGAGRLAAAGRIRGLARHFSRSIGDGHDHDEPVSGLAAEHAHAFLYRRRSFSRAGAGNGADVGRGLAIDHDARRSCCRVGEWLALARLRRGPSSQDVSRQPALCHGALLFRRSVVSAARIYADRCLDRPHLIPHDLHPSGVPAIAGGCGQLRMAGSHRERLARTEANTADDARDTHCAQ</sequence>
<feature type="region of interest" description="Disordered" evidence="1">
    <location>
        <begin position="33"/>
        <end position="54"/>
    </location>
</feature>
<feature type="compositionally biased region" description="Basic residues" evidence="1">
    <location>
        <begin position="45"/>
        <end position="54"/>
    </location>
</feature>
<comment type="caution">
    <text evidence="2">The sequence shown here is derived from an EMBL/GenBank/DDBJ whole genome shotgun (WGS) entry which is preliminary data.</text>
</comment>
<evidence type="ECO:0000256" key="1">
    <source>
        <dbReference type="SAM" id="MobiDB-lite"/>
    </source>
</evidence>
<dbReference type="EMBL" id="AQHN01000089">
    <property type="protein sequence ID" value="ENN84378.1"/>
    <property type="molecule type" value="Genomic_DNA"/>
</dbReference>
<dbReference type="Proteomes" id="UP000012429">
    <property type="component" value="Unassembled WGS sequence"/>
</dbReference>
<dbReference type="AlphaFoldDB" id="N6U1W9"/>
<reference evidence="2 3" key="1">
    <citation type="journal article" date="2012" name="BMC Genomics">
        <title>Genomic basis of broad host range and environmental adaptability of Rhizobium tropici CIAT 899 and Rhizobium sp. PRF 81 which are used in inoculants for common bean (Phaseolus vulgaris L.).</title>
        <authorList>
            <person name="Ormeno-Orrillo E."/>
            <person name="Menna P."/>
            <person name="Almeida L.G."/>
            <person name="Ollero F.J."/>
            <person name="Nicolas M.F."/>
            <person name="Pains Rodrigues E."/>
            <person name="Shigueyoshi Nakatani A."/>
            <person name="Silva Batista J.S."/>
            <person name="Oliveira Chueire L.M."/>
            <person name="Souza R.C."/>
            <person name="Ribeiro Vasconcelos A.T."/>
            <person name="Megias M."/>
            <person name="Hungria M."/>
            <person name="Martinez-Romero E."/>
        </authorList>
    </citation>
    <scope>NUCLEOTIDE SEQUENCE [LARGE SCALE GENOMIC DNA]</scope>
    <source>
        <strain evidence="2 3">PRF 81</strain>
    </source>
</reference>
<proteinExistence type="predicted"/>
<evidence type="ECO:0000313" key="2">
    <source>
        <dbReference type="EMBL" id="ENN84378.1"/>
    </source>
</evidence>